<evidence type="ECO:0000256" key="2">
    <source>
        <dbReference type="ARBA" id="ARBA00022561"/>
    </source>
</evidence>
<dbReference type="Pfam" id="PF00729">
    <property type="entry name" value="Viral_coat"/>
    <property type="match status" value="1"/>
</dbReference>
<dbReference type="InterPro" id="IPR000937">
    <property type="entry name" value="Capsid_prot_S-dom_vir"/>
</dbReference>
<comment type="similarity">
    <text evidence="1">Belongs to the icosahedral plant coat protein family.</text>
</comment>
<keyword evidence="2" id="KW-0946">Virion</keyword>
<proteinExistence type="inferred from homology"/>
<dbReference type="EMBL" id="KX388494">
    <property type="protein sequence ID" value="AQU11701.1"/>
    <property type="molecule type" value="Genomic_DNA"/>
</dbReference>
<evidence type="ECO:0000259" key="3">
    <source>
        <dbReference type="Pfam" id="PF00729"/>
    </source>
</evidence>
<evidence type="ECO:0000313" key="4">
    <source>
        <dbReference type="EMBL" id="AQU11701.1"/>
    </source>
</evidence>
<dbReference type="GO" id="GO:0019028">
    <property type="term" value="C:viral capsid"/>
    <property type="evidence" value="ECO:0007669"/>
    <property type="project" value="UniProtKB-KW"/>
</dbReference>
<reference evidence="4" key="1">
    <citation type="journal article" date="2016" name="Virus Evol.">
        <title>Diversity and comparative genomics of chimeric viruses in Sphagnum-dominated peatlands.</title>
        <authorList>
            <person name="Quaiser A."/>
            <person name="Krupovic M."/>
            <person name="Dufresne A."/>
            <person name="Francez A.J."/>
            <person name="Roux S."/>
        </authorList>
    </citation>
    <scope>NUCLEOTIDE SEQUENCE</scope>
    <source>
        <strain evidence="4">CRUV-15-B</strain>
    </source>
</reference>
<dbReference type="GO" id="GO:0005198">
    <property type="term" value="F:structural molecule activity"/>
    <property type="evidence" value="ECO:0007669"/>
    <property type="project" value="InterPro"/>
</dbReference>
<evidence type="ECO:0000256" key="1">
    <source>
        <dbReference type="ARBA" id="ARBA00007446"/>
    </source>
</evidence>
<name>A0A1S6LVG4_9VIRU</name>
<accession>A0A1S6LVG4</accession>
<protein>
    <submittedName>
        <fullName evidence="4">Capsid protein</fullName>
    </submittedName>
</protein>
<keyword evidence="2" id="KW-0167">Capsid protein</keyword>
<dbReference type="InterPro" id="IPR029053">
    <property type="entry name" value="Viral_coat"/>
</dbReference>
<organism evidence="4">
    <name type="scientific">Cruciviridae sp</name>
    <dbReference type="NCBI Taxonomy" id="1955495"/>
    <lineage>
        <taxon>Viruses</taxon>
        <taxon>Cruciviruses</taxon>
    </lineage>
</organism>
<dbReference type="Gene3D" id="2.60.120.20">
    <property type="match status" value="1"/>
</dbReference>
<dbReference type="SUPFAM" id="SSF88633">
    <property type="entry name" value="Positive stranded ssRNA viruses"/>
    <property type="match status" value="1"/>
</dbReference>
<sequence length="491" mass="54171">MPRRIRKTRKVFRPRVRGRGAYTLPGPRAVRRRFKGRGGYWSDLWSGVKKAYNYVAPWSREHLKPFERLGNKFGMGDLGSALGKITGLGDYKVKKNTLMTDNQVPVVGNHNNRVLIQHREFIQDVLSTTEFQNLTFRINPGDIDTFPWLSRIAQNFEQYQLHGMLFEYKTTSSDALNTTNTALGTVVASTDYNAAAVPFVNKQQMENAEYATSTKPSCSMLHPIECAPSQSTLTKLYVRSNLGQQIPNPQMYDLGIFQLGTVGMQQAGVVIGELWVTYEVEFYKPQLSVSEENAFVALSPTPVNQWQPFNWGQGNIVGSNPIKLGYGLEILNTMDVTLTCQAEGASGPNQGLGYITVPFQYPNAGFQVTYSYANVTGTTGSTGQWIDYAIVDSNTAPLTSFYNGDSSTGQFTQSPFGAVLNTAPSSNNCTSFSFYFVQSPTQVSAPTVISLQWYGNTVASGTTASTGVTVSVISMPDVYVRAMQAYYTSVQ</sequence>
<feature type="domain" description="Icosahedral viral capsid protein S" evidence="3">
    <location>
        <begin position="97"/>
        <end position="286"/>
    </location>
</feature>